<sequence length="94" mass="11032">MYMIFNRDGEFHNLMIECRRDNDGRPIVNTETQQKIIKVIHRVEGDLFRVNLMNIRHAKVNGAQAFTVKFNFQRKPDSRPVVAVDTFIELKEIG</sequence>
<dbReference type="GeneID" id="55608509"/>
<keyword evidence="2" id="KW-1185">Reference proteome</keyword>
<organism evidence="1 2">
    <name type="scientific">Vibrio phage YC</name>
    <dbReference type="NCBI Taxonomy" id="2267403"/>
    <lineage>
        <taxon>Viruses</taxon>
        <taxon>Duplodnaviria</taxon>
        <taxon>Heunggongvirae</taxon>
        <taxon>Uroviricota</taxon>
        <taxon>Caudoviricetes</taxon>
        <taxon>Pantevenvirales</taxon>
        <taxon>Ackermannviridae</taxon>
        <taxon>Campanilevirus</taxon>
        <taxon>Campanilevirus YC</taxon>
    </lineage>
</organism>
<dbReference type="RefSeq" id="YP_009838277.1">
    <property type="nucleotide sequence ID" value="NC_048709.1"/>
</dbReference>
<protein>
    <submittedName>
        <fullName evidence="1">Uncharacterized protein</fullName>
    </submittedName>
</protein>
<dbReference type="KEGG" id="vg:55608509"/>
<evidence type="ECO:0000313" key="1">
    <source>
        <dbReference type="EMBL" id="AXC34431.1"/>
    </source>
</evidence>
<dbReference type="EMBL" id="MH375644">
    <property type="protein sequence ID" value="AXC34431.1"/>
    <property type="molecule type" value="Genomic_DNA"/>
</dbReference>
<dbReference type="Proteomes" id="UP000260311">
    <property type="component" value="Segment"/>
</dbReference>
<accession>A0A384ZS08</accession>
<reference evidence="1 2" key="1">
    <citation type="submission" date="2018-05" db="EMBL/GenBank/DDBJ databases">
        <title>The genome of Vibrio coralliilyticus phage YC.</title>
        <authorList>
            <person name="Benler S."/>
        </authorList>
    </citation>
    <scope>NUCLEOTIDE SEQUENCE [LARGE SCALE GENOMIC DNA]</scope>
</reference>
<name>A0A384ZS08_9CAUD</name>
<proteinExistence type="predicted"/>
<evidence type="ECO:0000313" key="2">
    <source>
        <dbReference type="Proteomes" id="UP000260311"/>
    </source>
</evidence>